<accession>A0A1S3YV30</accession>
<dbReference type="RefSeq" id="XP_016455890.1">
    <property type="nucleotide sequence ID" value="XM_016600404.1"/>
</dbReference>
<dbReference type="PANTHER" id="PTHR33067">
    <property type="entry name" value="RNA-DIRECTED DNA POLYMERASE-RELATED"/>
    <property type="match status" value="1"/>
</dbReference>
<dbReference type="InterPro" id="IPR021109">
    <property type="entry name" value="Peptidase_aspartic_dom_sf"/>
</dbReference>
<gene>
    <name evidence="2" type="primary">LOC107779903</name>
</gene>
<sequence>MGWIESMFEQMMKKNADSDAELASHNTSIRNLEVQLGQISQALNTRPKKALPSDMVVNPKGGNNTGHAMAVTTRSGRGGEASTSKQKEVVSDDVEVQNEDDPIIIEQVSEEKLDGEARIDIHDNEKETRNDVNPSREHVIDIPETVMPNVKAPLPRPSPPYPQKLAKQKNENQLKKFIEMMKRLSINIPLTIKMSHQMSAIVNSMATKLENPNAYSIPCTIGSAGFAKALCDLGASINLMPYSVFKTLGIGQLRATSMRLQMADRIMKRLFGIIDDVIVRVDKFILPTDFMILDCEVNYEVPIILGRPFLATGKALVDVEAGERSLTLPMIPGKAKFILFMTDYFSK</sequence>
<dbReference type="KEGG" id="nta:107779903"/>
<evidence type="ECO:0000313" key="2">
    <source>
        <dbReference type="RefSeq" id="XP_016455890.1"/>
    </source>
</evidence>
<proteinExistence type="predicted"/>
<dbReference type="PaxDb" id="4097-A0A1S3YV30"/>
<reference evidence="2" key="1">
    <citation type="submission" date="2025-08" db="UniProtKB">
        <authorList>
            <consortium name="RefSeq"/>
        </authorList>
    </citation>
    <scope>IDENTIFICATION</scope>
</reference>
<dbReference type="PANTHER" id="PTHR33067:SF9">
    <property type="entry name" value="RNA-DIRECTED DNA POLYMERASE"/>
    <property type="match status" value="1"/>
</dbReference>
<dbReference type="Gene3D" id="2.40.70.10">
    <property type="entry name" value="Acid Proteases"/>
    <property type="match status" value="1"/>
</dbReference>
<organism evidence="2">
    <name type="scientific">Nicotiana tabacum</name>
    <name type="common">Common tobacco</name>
    <dbReference type="NCBI Taxonomy" id="4097"/>
    <lineage>
        <taxon>Eukaryota</taxon>
        <taxon>Viridiplantae</taxon>
        <taxon>Streptophyta</taxon>
        <taxon>Embryophyta</taxon>
        <taxon>Tracheophyta</taxon>
        <taxon>Spermatophyta</taxon>
        <taxon>Magnoliopsida</taxon>
        <taxon>eudicotyledons</taxon>
        <taxon>Gunneridae</taxon>
        <taxon>Pentapetalae</taxon>
        <taxon>asterids</taxon>
        <taxon>lamiids</taxon>
        <taxon>Solanales</taxon>
        <taxon>Solanaceae</taxon>
        <taxon>Nicotianoideae</taxon>
        <taxon>Nicotianeae</taxon>
        <taxon>Nicotiana</taxon>
    </lineage>
</organism>
<feature type="region of interest" description="Disordered" evidence="1">
    <location>
        <begin position="58"/>
        <end position="93"/>
    </location>
</feature>
<dbReference type="CDD" id="cd00303">
    <property type="entry name" value="retropepsin_like"/>
    <property type="match status" value="1"/>
</dbReference>
<evidence type="ECO:0000256" key="1">
    <source>
        <dbReference type="SAM" id="MobiDB-lite"/>
    </source>
</evidence>
<name>A0A1S3YV30_TOBAC</name>
<protein>
    <submittedName>
        <fullName evidence="2">Uncharacterized protein</fullName>
    </submittedName>
</protein>
<dbReference type="AlphaFoldDB" id="A0A1S3YV30"/>